<dbReference type="PIRSF" id="PIRSF003107">
    <property type="entry name" value="PhoU"/>
    <property type="match status" value="1"/>
</dbReference>
<keyword evidence="4" id="KW-1185">Reference proteome</keyword>
<dbReference type="EMBL" id="JBHMAH010000007">
    <property type="protein sequence ID" value="MFB9860131.1"/>
    <property type="molecule type" value="Genomic_DNA"/>
</dbReference>
<evidence type="ECO:0000256" key="1">
    <source>
        <dbReference type="PIRNR" id="PIRNR003107"/>
    </source>
</evidence>
<dbReference type="Gene3D" id="1.20.58.220">
    <property type="entry name" value="Phosphate transport system protein phou homolog 2, domain 2"/>
    <property type="match status" value="1"/>
</dbReference>
<protein>
    <recommendedName>
        <fullName evidence="1">Phosphate-specific transport system accessory protein PhoU</fullName>
    </recommendedName>
</protein>
<proteinExistence type="inferred from homology"/>
<dbReference type="SUPFAM" id="SSF109755">
    <property type="entry name" value="PhoU-like"/>
    <property type="match status" value="1"/>
</dbReference>
<comment type="similarity">
    <text evidence="1">Belongs to the PhoU family.</text>
</comment>
<comment type="subunit">
    <text evidence="1">Homodimer.</text>
</comment>
<comment type="subcellular location">
    <subcellularLocation>
        <location evidence="1">Cytoplasm</location>
    </subcellularLocation>
</comment>
<dbReference type="PANTHER" id="PTHR42930:SF3">
    <property type="entry name" value="PHOSPHATE-SPECIFIC TRANSPORT SYSTEM ACCESSORY PROTEIN PHOU"/>
    <property type="match status" value="1"/>
</dbReference>
<accession>A0ABV5Z265</accession>
<evidence type="ECO:0000313" key="3">
    <source>
        <dbReference type="EMBL" id="MFB9860131.1"/>
    </source>
</evidence>
<keyword evidence="1" id="KW-0963">Cytoplasm</keyword>
<sequence length="218" mass="25076">MMVYRGKFSDEMERLYGNVNTLGHECYNRLRGSTDILSSQNTEYARKLVADDFRINRLEEEINTQAINLITTQQPVATDLRLIISSIKVADDLERISDNISNLGEVRKRVRITNERLLLRLSTMENLALLMLADVKTAYDTENIELCTEIIMRDEDIDALFVQITTSDIFEETDAFLTGQSQLCAKYLERIGDHIKNMAEHVFYVLTGDKHESGKQMK</sequence>
<evidence type="ECO:0000259" key="2">
    <source>
        <dbReference type="Pfam" id="PF01895"/>
    </source>
</evidence>
<reference evidence="3 4" key="1">
    <citation type="submission" date="2024-09" db="EMBL/GenBank/DDBJ databases">
        <authorList>
            <person name="Sun Q."/>
            <person name="Mori K."/>
        </authorList>
    </citation>
    <scope>NUCLEOTIDE SEQUENCE [LARGE SCALE GENOMIC DNA]</scope>
    <source>
        <strain evidence="3 4">JCM 12822</strain>
    </source>
</reference>
<evidence type="ECO:0000313" key="4">
    <source>
        <dbReference type="Proteomes" id="UP001589740"/>
    </source>
</evidence>
<dbReference type="NCBIfam" id="TIGR02135">
    <property type="entry name" value="phoU_full"/>
    <property type="match status" value="1"/>
</dbReference>
<dbReference type="PANTHER" id="PTHR42930">
    <property type="entry name" value="PHOSPHATE-SPECIFIC TRANSPORT SYSTEM ACCESSORY PROTEIN PHOU"/>
    <property type="match status" value="1"/>
</dbReference>
<dbReference type="InterPro" id="IPR026022">
    <property type="entry name" value="PhoU_dom"/>
</dbReference>
<dbReference type="InterPro" id="IPR028366">
    <property type="entry name" value="PhoU"/>
</dbReference>
<comment type="function">
    <text evidence="1">Plays a role in the regulation of phosphate uptake.</text>
</comment>
<organism evidence="3 4">
    <name type="scientific">Salinicoccus siamensis</name>
    <dbReference type="NCBI Taxonomy" id="381830"/>
    <lineage>
        <taxon>Bacteria</taxon>
        <taxon>Bacillati</taxon>
        <taxon>Bacillota</taxon>
        <taxon>Bacilli</taxon>
        <taxon>Bacillales</taxon>
        <taxon>Staphylococcaceae</taxon>
        <taxon>Salinicoccus</taxon>
    </lineage>
</organism>
<name>A0ABV5Z265_9STAP</name>
<dbReference type="InterPro" id="IPR038078">
    <property type="entry name" value="PhoU-like_sf"/>
</dbReference>
<dbReference type="Proteomes" id="UP001589740">
    <property type="component" value="Unassembled WGS sequence"/>
</dbReference>
<comment type="caution">
    <text evidence="3">The sequence shown here is derived from an EMBL/GenBank/DDBJ whole genome shotgun (WGS) entry which is preliminary data.</text>
</comment>
<keyword evidence="1" id="KW-0592">Phosphate transport</keyword>
<feature type="domain" description="PhoU" evidence="2">
    <location>
        <begin position="21"/>
        <end position="105"/>
    </location>
</feature>
<gene>
    <name evidence="3" type="primary">phoU</name>
    <name evidence="3" type="ORF">ACFFLE_03275</name>
</gene>
<feature type="domain" description="PhoU" evidence="2">
    <location>
        <begin position="122"/>
        <end position="202"/>
    </location>
</feature>
<dbReference type="RefSeq" id="WP_344701796.1">
    <property type="nucleotide sequence ID" value="NZ_JBHMAH010000007.1"/>
</dbReference>
<keyword evidence="1" id="KW-0813">Transport</keyword>
<dbReference type="Pfam" id="PF01895">
    <property type="entry name" value="PhoU"/>
    <property type="match status" value="2"/>
</dbReference>